<dbReference type="Proteomes" id="UP001174694">
    <property type="component" value="Unassembled WGS sequence"/>
</dbReference>
<dbReference type="EC" id="2.7.1.82" evidence="3"/>
<dbReference type="GO" id="GO:0004305">
    <property type="term" value="F:ethanolamine kinase activity"/>
    <property type="evidence" value="ECO:0007669"/>
    <property type="project" value="UniProtKB-EC"/>
</dbReference>
<gene>
    <name evidence="5" type="ORF">NKR23_g698</name>
</gene>
<evidence type="ECO:0000256" key="2">
    <source>
        <dbReference type="ARBA" id="ARBA00038211"/>
    </source>
</evidence>
<feature type="region of interest" description="Disordered" evidence="4">
    <location>
        <begin position="1"/>
        <end position="22"/>
    </location>
</feature>
<protein>
    <recommendedName>
        <fullName evidence="3">ethanolamine kinase</fullName>
        <ecNumber evidence="3">2.7.1.82</ecNumber>
    </recommendedName>
</protein>
<dbReference type="Gene3D" id="3.90.1200.10">
    <property type="match status" value="2"/>
</dbReference>
<dbReference type="InterPro" id="IPR011009">
    <property type="entry name" value="Kinase-like_dom_sf"/>
</dbReference>
<dbReference type="CDD" id="cd05157">
    <property type="entry name" value="ETNK_euk"/>
    <property type="match status" value="1"/>
</dbReference>
<dbReference type="AlphaFoldDB" id="A0AA38RUV2"/>
<dbReference type="Gene3D" id="3.30.200.20">
    <property type="entry name" value="Phosphorylase Kinase, domain 1"/>
    <property type="match status" value="1"/>
</dbReference>
<evidence type="ECO:0000313" key="5">
    <source>
        <dbReference type="EMBL" id="KAJ9157729.1"/>
    </source>
</evidence>
<dbReference type="GO" id="GO:0006646">
    <property type="term" value="P:phosphatidylethanolamine biosynthetic process"/>
    <property type="evidence" value="ECO:0007669"/>
    <property type="project" value="TreeGrafter"/>
</dbReference>
<evidence type="ECO:0000313" key="6">
    <source>
        <dbReference type="Proteomes" id="UP001174694"/>
    </source>
</evidence>
<accession>A0AA38RUV2</accession>
<evidence type="ECO:0000256" key="1">
    <source>
        <dbReference type="ARBA" id="ARBA00037883"/>
    </source>
</evidence>
<dbReference type="EMBL" id="JANBVO010000001">
    <property type="protein sequence ID" value="KAJ9157729.1"/>
    <property type="molecule type" value="Genomic_DNA"/>
</dbReference>
<sequence>MISHTQNGEAVKPAPEPDTDIPFVSLSYTSDPSASEASARALILALRPEWASPPAKIEFVRFTDGITNTLLKAVNRAPGLSPDDVDREAILLRAYGHGTDIIIDRQREAQNHELLMRHGLAPELLARFQNGMMYRFIRGRVSTPADLRRPPVYRAVARRLATWHATVPCIPGKTHISERMGSHCRDSLTNGAGEDGEVDLQSVIDGVAPGKAPPNVWTVMQKWIFALPHDTEAQRARRTRLQAELTALVRELSQRPGLGKDGLVFAHCDLLSGNVIVLPKGSDGTNGVVPAGGDDKATESVTFIDYEYATPSPAAFDLANHFAEWGGFDCDYGVLPTRAQRREFIAEYVRSYSGLLEKQEKETQGGERADVDALMEEVDLFRGLPGFYWGIWALIQATISEIDFDYASYAETRLGEYWAWRAEADGSRAAAGEEMPLRERRWAQEE</sequence>
<evidence type="ECO:0000256" key="3">
    <source>
        <dbReference type="ARBA" id="ARBA00038874"/>
    </source>
</evidence>
<comment type="similarity">
    <text evidence="2">Belongs to the choline/ethanolamine kinase family.</text>
</comment>
<comment type="pathway">
    <text evidence="1">Phospholipid metabolism; phosphatidylethanolamine biosynthesis; phosphatidylethanolamine from ethanolamine: step 1/3.</text>
</comment>
<dbReference type="SUPFAM" id="SSF56112">
    <property type="entry name" value="Protein kinase-like (PK-like)"/>
    <property type="match status" value="1"/>
</dbReference>
<keyword evidence="5" id="KW-0808">Transferase</keyword>
<dbReference type="PANTHER" id="PTHR22603">
    <property type="entry name" value="CHOLINE/ETHANOALAMINE KINASE"/>
    <property type="match status" value="1"/>
</dbReference>
<name>A0AA38RUV2_9PEZI</name>
<dbReference type="Pfam" id="PF01633">
    <property type="entry name" value="Choline_kinase"/>
    <property type="match status" value="1"/>
</dbReference>
<keyword evidence="6" id="KW-1185">Reference proteome</keyword>
<keyword evidence="5" id="KW-0418">Kinase</keyword>
<proteinExistence type="inferred from homology"/>
<organism evidence="5 6">
    <name type="scientific">Pleurostoma richardsiae</name>
    <dbReference type="NCBI Taxonomy" id="41990"/>
    <lineage>
        <taxon>Eukaryota</taxon>
        <taxon>Fungi</taxon>
        <taxon>Dikarya</taxon>
        <taxon>Ascomycota</taxon>
        <taxon>Pezizomycotina</taxon>
        <taxon>Sordariomycetes</taxon>
        <taxon>Sordariomycetidae</taxon>
        <taxon>Calosphaeriales</taxon>
        <taxon>Pleurostomataceae</taxon>
        <taxon>Pleurostoma</taxon>
    </lineage>
</organism>
<reference evidence="5" key="1">
    <citation type="submission" date="2022-07" db="EMBL/GenBank/DDBJ databases">
        <title>Fungi with potential for degradation of polypropylene.</title>
        <authorList>
            <person name="Gostincar C."/>
        </authorList>
    </citation>
    <scope>NUCLEOTIDE SEQUENCE</scope>
    <source>
        <strain evidence="5">EXF-13308</strain>
    </source>
</reference>
<comment type="caution">
    <text evidence="5">The sequence shown here is derived from an EMBL/GenBank/DDBJ whole genome shotgun (WGS) entry which is preliminary data.</text>
</comment>
<dbReference type="PANTHER" id="PTHR22603:SF66">
    <property type="entry name" value="ETHANOLAMINE KINASE"/>
    <property type="match status" value="1"/>
</dbReference>
<evidence type="ECO:0000256" key="4">
    <source>
        <dbReference type="SAM" id="MobiDB-lite"/>
    </source>
</evidence>
<dbReference type="GO" id="GO:0005737">
    <property type="term" value="C:cytoplasm"/>
    <property type="evidence" value="ECO:0007669"/>
    <property type="project" value="TreeGrafter"/>
</dbReference>